<proteinExistence type="predicted"/>
<evidence type="ECO:0000313" key="2">
    <source>
        <dbReference type="Proteomes" id="UP001204798"/>
    </source>
</evidence>
<sequence length="259" mass="29423">MALTREDLQSLLQWLDEDPQFRAELRRRLLAEPLIVEIRLPTDWMTRVDERLERLESDVGTMKSDVGTLKGDVGTLKGDVANLKGDMDTVKRDVETLKRDMGIVKGKVLEVDYRTKAASIFGIFLRNGRDASEFVSTKLDEAEAKGLVTPQESEFVMAADLLWMGNIRRGKFEGETLVLVGESSWKIEAEDVERAVEKAKILRKIGVWAIPFVGGAEWESPELKEQALKQNVLCATDAKLEPSRSDLDEWERFLESWRP</sequence>
<dbReference type="EMBL" id="JANUCP010000005">
    <property type="protein sequence ID" value="MCS3920338.1"/>
    <property type="molecule type" value="Genomic_DNA"/>
</dbReference>
<dbReference type="RefSeq" id="WP_259099129.1">
    <property type="nucleotide sequence ID" value="NZ_CP130454.1"/>
</dbReference>
<dbReference type="Proteomes" id="UP001204798">
    <property type="component" value="Unassembled WGS sequence"/>
</dbReference>
<organism evidence="1 2">
    <name type="scientific">Candidatus Fervidibacter sacchari</name>
    <dbReference type="NCBI Taxonomy" id="1448929"/>
    <lineage>
        <taxon>Bacteria</taxon>
        <taxon>Candidatus Fervidibacterota</taxon>
        <taxon>Candidatus Fervidibacter</taxon>
    </lineage>
</organism>
<evidence type="ECO:0008006" key="3">
    <source>
        <dbReference type="Google" id="ProtNLM"/>
    </source>
</evidence>
<comment type="caution">
    <text evidence="1">The sequence shown here is derived from an EMBL/GenBank/DDBJ whole genome shotgun (WGS) entry which is preliminary data.</text>
</comment>
<protein>
    <recommendedName>
        <fullName evidence="3">DUF3782 domain-containing protein</fullName>
    </recommendedName>
</protein>
<dbReference type="Gene3D" id="1.20.5.170">
    <property type="match status" value="1"/>
</dbReference>
<accession>A0ABT2ETW3</accession>
<reference evidence="1 2" key="1">
    <citation type="submission" date="2022-08" db="EMBL/GenBank/DDBJ databases">
        <title>Bacterial and archaeal communities from various locations to study Microbial Dark Matter (Phase II).</title>
        <authorList>
            <person name="Stepanauskas R."/>
        </authorList>
    </citation>
    <scope>NUCLEOTIDE SEQUENCE [LARGE SCALE GENOMIC DNA]</scope>
    <source>
        <strain evidence="1 2">PD1</strain>
    </source>
</reference>
<evidence type="ECO:0000313" key="1">
    <source>
        <dbReference type="EMBL" id="MCS3920338.1"/>
    </source>
</evidence>
<gene>
    <name evidence="1" type="ORF">M2350_002767</name>
</gene>
<name>A0ABT2ETW3_9BACT</name>
<keyword evidence="2" id="KW-1185">Reference proteome</keyword>